<evidence type="ECO:0000256" key="1">
    <source>
        <dbReference type="SAM" id="MobiDB-lite"/>
    </source>
</evidence>
<protein>
    <submittedName>
        <fullName evidence="2">Uncharacterized protein</fullName>
    </submittedName>
</protein>
<feature type="region of interest" description="Disordered" evidence="1">
    <location>
        <begin position="1"/>
        <end position="24"/>
    </location>
</feature>
<name>C1DAJ3_LARHH</name>
<organism evidence="2 3">
    <name type="scientific">Laribacter hongkongensis (strain HLHK9)</name>
    <dbReference type="NCBI Taxonomy" id="557598"/>
    <lineage>
        <taxon>Bacteria</taxon>
        <taxon>Pseudomonadati</taxon>
        <taxon>Pseudomonadota</taxon>
        <taxon>Betaproteobacteria</taxon>
        <taxon>Neisseriales</taxon>
        <taxon>Aquaspirillaceae</taxon>
        <taxon>Laribacter</taxon>
    </lineage>
</organism>
<accession>C1DAJ3</accession>
<sequence>MTSSSTQSNCTPASQDNASPALFPRRITCTGKRLVTGRPCSHAPGKTAT</sequence>
<proteinExistence type="predicted"/>
<dbReference type="KEGG" id="lhk:LHK_00178"/>
<dbReference type="HOGENOM" id="CLU_3137153_0_0_4"/>
<evidence type="ECO:0000313" key="3">
    <source>
        <dbReference type="Proteomes" id="UP000002010"/>
    </source>
</evidence>
<dbReference type="AlphaFoldDB" id="C1DAJ3"/>
<feature type="compositionally biased region" description="Polar residues" evidence="1">
    <location>
        <begin position="1"/>
        <end position="18"/>
    </location>
</feature>
<dbReference type="EMBL" id="CP001154">
    <property type="protein sequence ID" value="ACO73174.1"/>
    <property type="molecule type" value="Genomic_DNA"/>
</dbReference>
<gene>
    <name evidence="2" type="ordered locus">LHK_00178</name>
</gene>
<reference evidence="2 3" key="1">
    <citation type="journal article" date="2009" name="PLoS Genet.">
        <title>The complete genome and proteome of Laribacter hongkongensis reveal potential mechanisms for adaptations to different temperatures and habitats.</title>
        <authorList>
            <person name="Woo P.C."/>
            <person name="Lau S.K."/>
            <person name="Tse H."/>
            <person name="Teng J.L."/>
            <person name="Curreem S.O."/>
            <person name="Tsang A.K."/>
            <person name="Fan R.Y."/>
            <person name="Wong G.K."/>
            <person name="Huang Y."/>
            <person name="Loman N.J."/>
            <person name="Snyder L.A."/>
            <person name="Cai J.J."/>
            <person name="Huang J.D."/>
            <person name="Mak W."/>
            <person name="Pallen M.J."/>
            <person name="Lok S."/>
            <person name="Yuen K.Y."/>
        </authorList>
    </citation>
    <scope>NUCLEOTIDE SEQUENCE [LARGE SCALE GENOMIC DNA]</scope>
    <source>
        <strain evidence="2 3">HLHK9</strain>
    </source>
</reference>
<dbReference type="Proteomes" id="UP000002010">
    <property type="component" value="Chromosome"/>
</dbReference>
<evidence type="ECO:0000313" key="2">
    <source>
        <dbReference type="EMBL" id="ACO73174.1"/>
    </source>
</evidence>
<keyword evidence="3" id="KW-1185">Reference proteome</keyword>